<dbReference type="InterPro" id="IPR005475">
    <property type="entry name" value="Transketolase-like_Pyr-bd"/>
</dbReference>
<keyword evidence="6" id="KW-0786">Thiamine pyrophosphate</keyword>
<evidence type="ECO:0000256" key="6">
    <source>
        <dbReference type="ARBA" id="ARBA00023052"/>
    </source>
</evidence>
<gene>
    <name evidence="8" type="ordered locus">PANA_2274</name>
</gene>
<dbReference type="eggNOG" id="COG3958">
    <property type="taxonomic scope" value="Bacteria"/>
</dbReference>
<comment type="cofactor">
    <cofactor evidence="4">
        <name>thiamine diphosphate</name>
        <dbReference type="ChEBI" id="CHEBI:58937"/>
    </cofactor>
</comment>
<name>D4GGZ4_PANAM</name>
<dbReference type="Gene3D" id="3.40.50.970">
    <property type="match status" value="2"/>
</dbReference>
<organism evidence="8 9">
    <name type="scientific">Pantoea ananatis (strain LMG 20103)</name>
    <dbReference type="NCBI Taxonomy" id="706191"/>
    <lineage>
        <taxon>Bacteria</taxon>
        <taxon>Pseudomonadati</taxon>
        <taxon>Pseudomonadota</taxon>
        <taxon>Gammaproteobacteria</taxon>
        <taxon>Enterobacterales</taxon>
        <taxon>Erwiniaceae</taxon>
        <taxon>Pantoea</taxon>
    </lineage>
</organism>
<dbReference type="SMART" id="SM00861">
    <property type="entry name" value="Transket_pyr"/>
    <property type="match status" value="1"/>
</dbReference>
<reference evidence="8 9" key="1">
    <citation type="journal article" date="2010" name="J. Bacteriol.">
        <title>Genome sequence of Pantoea ananatis LMG20103, the causative agent of Eucalyptus blight and dieback.</title>
        <authorList>
            <person name="De Maayer P."/>
            <person name="Chan W.Y."/>
            <person name="Venter S.N."/>
            <person name="Toth I.K."/>
            <person name="Birch P.R."/>
            <person name="Joubert F."/>
            <person name="Coutinho T.A."/>
        </authorList>
    </citation>
    <scope>NUCLEOTIDE SEQUENCE [LARGE SCALE GENOMIC DNA]</scope>
    <source>
        <strain evidence="8 9">LMG 20103</strain>
    </source>
</reference>
<sequence length="594" mass="64428">MNMSIQQLKKTATATRITILKAAYQAPSDGVHISPALSMTDVLTVLFSTVMRYQPDRITDKQRDTFILSKGHAALGLYATLHHHKIITEQQLNSFEINGSVLQVHPTRHAAFGIDFSAGSLAQGMSFAIGLALSRRLQQQPWQTFVVVGDGECNEGAIWEGAFMAAQQKLDNLTVVVDQNGLQSDGFTADIMRMNLPALWSACGWQTLECDGHDYQALIDAFNAPHEGKPKVIIARTLKGKGVSFMENNKDFHRNRLNEQQMQQALSELEQEAPCCIKPVSVRSWAMLGSRGTFGLALLELAADHPKIVALSGDLCKSSGLDRFANTYPDRFFNAGIAEQNMVGVAGGLAAGGYVPFVTSFANFLTFRAAEQVRLNLGYMEENVKLVGLASGLATGMFGATHHGIEDLAALRAVSNITILSPADCTATAKMTEAALHHPGPVYLRLTGNMRAPIVYKENFDLKIGRAITLKMGDEVALVATGTMVSVALQVADELQAKGINTAVIDMHTIKPLDTETLDHLLNNKLVVTLEEHSEIGGLGSAVAEYFAPKSTKPAQLIIGIPQGYPHAGDYNWMLEQAGLTAAQITDRIQTELR</sequence>
<comment type="cofactor">
    <cofactor evidence="1">
        <name>Ca(2+)</name>
        <dbReference type="ChEBI" id="CHEBI:29108"/>
    </cofactor>
</comment>
<comment type="similarity">
    <text evidence="5">Belongs to the transketolase family.</text>
</comment>
<dbReference type="Pfam" id="PF02780">
    <property type="entry name" value="Transketolase_C"/>
    <property type="match status" value="1"/>
</dbReference>
<evidence type="ECO:0000259" key="7">
    <source>
        <dbReference type="SMART" id="SM00861"/>
    </source>
</evidence>
<protein>
    <recommendedName>
        <fullName evidence="7">Transketolase-like pyrimidine-binding domain-containing protein</fullName>
    </recommendedName>
</protein>
<dbReference type="STRING" id="706191.PANA_2274"/>
<dbReference type="PANTHER" id="PTHR43825">
    <property type="entry name" value="PYRUVATE DEHYDROGENASE E1 COMPONENT"/>
    <property type="match status" value="1"/>
</dbReference>
<keyword evidence="9" id="KW-1185">Reference proteome</keyword>
<dbReference type="SUPFAM" id="SSF52922">
    <property type="entry name" value="TK C-terminal domain-like"/>
    <property type="match status" value="1"/>
</dbReference>
<dbReference type="Pfam" id="PF02779">
    <property type="entry name" value="Transket_pyr"/>
    <property type="match status" value="1"/>
</dbReference>
<accession>D4GGZ4</accession>
<evidence type="ECO:0000313" key="9">
    <source>
        <dbReference type="Proteomes" id="UP000001702"/>
    </source>
</evidence>
<feature type="domain" description="Transketolase-like pyrimidine-binding" evidence="7">
    <location>
        <begin position="288"/>
        <end position="452"/>
    </location>
</feature>
<dbReference type="InterPro" id="IPR029061">
    <property type="entry name" value="THDP-binding"/>
</dbReference>
<dbReference type="CDD" id="cd07033">
    <property type="entry name" value="TPP_PYR_DXS_TK_like"/>
    <property type="match status" value="1"/>
</dbReference>
<dbReference type="Proteomes" id="UP000001702">
    <property type="component" value="Chromosome"/>
</dbReference>
<dbReference type="CDD" id="cd02012">
    <property type="entry name" value="TPP_TK"/>
    <property type="match status" value="1"/>
</dbReference>
<dbReference type="RefSeq" id="WP_013026149.1">
    <property type="nucleotide sequence ID" value="NC_013956.2"/>
</dbReference>
<evidence type="ECO:0000256" key="5">
    <source>
        <dbReference type="ARBA" id="ARBA00007131"/>
    </source>
</evidence>
<dbReference type="InterPro" id="IPR009014">
    <property type="entry name" value="Transketo_C/PFOR_II"/>
</dbReference>
<evidence type="ECO:0000256" key="2">
    <source>
        <dbReference type="ARBA" id="ARBA00001936"/>
    </source>
</evidence>
<dbReference type="eggNOG" id="COG3959">
    <property type="taxonomic scope" value="Bacteria"/>
</dbReference>
<evidence type="ECO:0000256" key="3">
    <source>
        <dbReference type="ARBA" id="ARBA00001946"/>
    </source>
</evidence>
<evidence type="ECO:0000313" key="8">
    <source>
        <dbReference type="EMBL" id="ADD77441.1"/>
    </source>
</evidence>
<dbReference type="KEGG" id="pam:PANA_2274"/>
<dbReference type="Pfam" id="PF00456">
    <property type="entry name" value="Transketolase_N"/>
    <property type="match status" value="1"/>
</dbReference>
<dbReference type="InterPro" id="IPR005474">
    <property type="entry name" value="Transketolase_N"/>
</dbReference>
<comment type="cofactor">
    <cofactor evidence="2">
        <name>Mn(2+)</name>
        <dbReference type="ChEBI" id="CHEBI:29035"/>
    </cofactor>
</comment>
<dbReference type="Gene3D" id="3.40.50.920">
    <property type="match status" value="1"/>
</dbReference>
<dbReference type="NCBIfam" id="NF004559">
    <property type="entry name" value="PRK05899.2-5"/>
    <property type="match status" value="1"/>
</dbReference>
<dbReference type="GO" id="GO:0005737">
    <property type="term" value="C:cytoplasm"/>
    <property type="evidence" value="ECO:0007669"/>
    <property type="project" value="UniProtKB-ARBA"/>
</dbReference>
<dbReference type="PANTHER" id="PTHR43825:SF1">
    <property type="entry name" value="TRANSKETOLASE-LIKE PYRIMIDINE-BINDING DOMAIN-CONTAINING PROTEIN"/>
    <property type="match status" value="1"/>
</dbReference>
<dbReference type="AlphaFoldDB" id="D4GGZ4"/>
<dbReference type="InterPro" id="IPR033248">
    <property type="entry name" value="Transketolase_C"/>
</dbReference>
<dbReference type="EMBL" id="CP001875">
    <property type="protein sequence ID" value="ADD77441.1"/>
    <property type="molecule type" value="Genomic_DNA"/>
</dbReference>
<dbReference type="HOGENOM" id="CLU_009227_3_1_6"/>
<evidence type="ECO:0000256" key="4">
    <source>
        <dbReference type="ARBA" id="ARBA00001964"/>
    </source>
</evidence>
<comment type="cofactor">
    <cofactor evidence="3">
        <name>Mg(2+)</name>
        <dbReference type="ChEBI" id="CHEBI:18420"/>
    </cofactor>
</comment>
<proteinExistence type="inferred from homology"/>
<evidence type="ECO:0000256" key="1">
    <source>
        <dbReference type="ARBA" id="ARBA00001913"/>
    </source>
</evidence>
<dbReference type="SUPFAM" id="SSF52518">
    <property type="entry name" value="Thiamin diphosphate-binding fold (THDP-binding)"/>
    <property type="match status" value="2"/>
</dbReference>
<dbReference type="FunFam" id="3.40.50.970:FF:000129">
    <property type="entry name" value="Transketolase"/>
    <property type="match status" value="1"/>
</dbReference>
<dbReference type="InterPro" id="IPR051157">
    <property type="entry name" value="PDH/Transketolase"/>
</dbReference>